<dbReference type="InterPro" id="IPR004379">
    <property type="entry name" value="UDP-GALP_mutase"/>
</dbReference>
<dbReference type="GO" id="GO:0008767">
    <property type="term" value="F:UDP-galactopyranose mutase activity"/>
    <property type="evidence" value="ECO:0007669"/>
    <property type="project" value="InterPro"/>
</dbReference>
<dbReference type="RefSeq" id="WP_131924699.1">
    <property type="nucleotide sequence ID" value="NZ_SLXB01000001.1"/>
</dbReference>
<comment type="similarity">
    <text evidence="2">Belongs to the UDP-galactopyranose/dTDP-fucopyranose mutase family.</text>
</comment>
<dbReference type="AlphaFoldDB" id="A0A4V2SF95"/>
<sequence length="377" mass="44025">METKKQYDYLIVGAGLFGSVFAHEAKAAGKRCLVIDKRPHTGGNIYCEDIDGIHVHTYGAHIFHTDRAEVWEYVNRLVKFNRYTNSPLALFDGKLYNLPFNMNTFYRLWGVRTPQEAKAKLEEQRAAYAHIETPRNLEEQALKLCGKDIYLRLIKGYTEKQWGRSATELPAFIIKRIPFRFTFDNNYFDDPYQGIPIGGYNKLTDALLEGIEVRTSTNYFEQRQELDRMAGKILYTGCIDEYFDYCFGRLEYRSLRFEHKRLDDTDNHQGNAVVNYCEREVPYTRLIEHKHFEYGTQPFTVITYEFPDSFEPGKEPYYPINDERNMRIFGQYQALARQQSRVLFGGRLAQYTYADMDDTVAAALALWRTTASKDKNG</sequence>
<comment type="cofactor">
    <cofactor evidence="1">
        <name>FAD</name>
        <dbReference type="ChEBI" id="CHEBI:57692"/>
    </cofactor>
</comment>
<feature type="domain" description="UDP-galactopyranose mutase C-terminal" evidence="6">
    <location>
        <begin position="153"/>
        <end position="353"/>
    </location>
</feature>
<organism evidence="7 8">
    <name type="scientific">Prevotella heparinolytica</name>
    <dbReference type="NCBI Taxonomy" id="28113"/>
    <lineage>
        <taxon>Bacteria</taxon>
        <taxon>Pseudomonadati</taxon>
        <taxon>Bacteroidota</taxon>
        <taxon>Bacteroidia</taxon>
        <taxon>Bacteroidales</taxon>
        <taxon>Bacteroidaceae</taxon>
        <taxon>Bacteroides</taxon>
    </lineage>
</organism>
<dbReference type="SUPFAM" id="SSF51971">
    <property type="entry name" value="Nucleotide-binding domain"/>
    <property type="match status" value="1"/>
</dbReference>
<dbReference type="InterPro" id="IPR015899">
    <property type="entry name" value="UDP-GalPyranose_mutase_C"/>
</dbReference>
<evidence type="ECO:0000313" key="7">
    <source>
        <dbReference type="EMBL" id="TCO96417.1"/>
    </source>
</evidence>
<evidence type="ECO:0000256" key="2">
    <source>
        <dbReference type="ARBA" id="ARBA00009321"/>
    </source>
</evidence>
<reference evidence="7 8" key="1">
    <citation type="submission" date="2019-03" db="EMBL/GenBank/DDBJ databases">
        <title>Genomic Encyclopedia of Type Strains, Phase IV (KMG-IV): sequencing the most valuable type-strain genomes for metagenomic binning, comparative biology and taxonomic classification.</title>
        <authorList>
            <person name="Goeker M."/>
        </authorList>
    </citation>
    <scope>NUCLEOTIDE SEQUENCE [LARGE SCALE GENOMIC DNA]</scope>
    <source>
        <strain evidence="7 8">DSM 23917</strain>
    </source>
</reference>
<dbReference type="EMBL" id="SLXB01000001">
    <property type="protein sequence ID" value="TCO96417.1"/>
    <property type="molecule type" value="Genomic_DNA"/>
</dbReference>
<gene>
    <name evidence="7" type="ORF">EV202_101188</name>
</gene>
<dbReference type="NCBIfam" id="TIGR00031">
    <property type="entry name" value="UDP-GALP_mutase"/>
    <property type="match status" value="1"/>
</dbReference>
<evidence type="ECO:0000256" key="4">
    <source>
        <dbReference type="ARBA" id="ARBA00022827"/>
    </source>
</evidence>
<dbReference type="Gene3D" id="3.40.50.720">
    <property type="entry name" value="NAD(P)-binding Rossmann-like Domain"/>
    <property type="match status" value="3"/>
</dbReference>
<protein>
    <submittedName>
        <fullName evidence="7">UDP-galactopyranose mutase</fullName>
    </submittedName>
</protein>
<evidence type="ECO:0000259" key="6">
    <source>
        <dbReference type="Pfam" id="PF03275"/>
    </source>
</evidence>
<dbReference type="GO" id="GO:0005829">
    <property type="term" value="C:cytosol"/>
    <property type="evidence" value="ECO:0007669"/>
    <property type="project" value="TreeGrafter"/>
</dbReference>
<evidence type="ECO:0000313" key="8">
    <source>
        <dbReference type="Proteomes" id="UP000295600"/>
    </source>
</evidence>
<proteinExistence type="inferred from homology"/>
<dbReference type="Pfam" id="PF03275">
    <property type="entry name" value="GLF"/>
    <property type="match status" value="1"/>
</dbReference>
<keyword evidence="5" id="KW-0413">Isomerase</keyword>
<dbReference type="PANTHER" id="PTHR21197:SF0">
    <property type="entry name" value="UDP-GALACTOPYRANOSE MUTASE"/>
    <property type="match status" value="1"/>
</dbReference>
<dbReference type="PANTHER" id="PTHR21197">
    <property type="entry name" value="UDP-GALACTOPYRANOSE MUTASE"/>
    <property type="match status" value="1"/>
</dbReference>
<accession>A0A4V2SF95</accession>
<keyword evidence="3" id="KW-0285">Flavoprotein</keyword>
<dbReference type="GO" id="GO:0050660">
    <property type="term" value="F:flavin adenine dinucleotide binding"/>
    <property type="evidence" value="ECO:0007669"/>
    <property type="project" value="TreeGrafter"/>
</dbReference>
<evidence type="ECO:0000256" key="5">
    <source>
        <dbReference type="ARBA" id="ARBA00023235"/>
    </source>
</evidence>
<dbReference type="Proteomes" id="UP000295600">
    <property type="component" value="Unassembled WGS sequence"/>
</dbReference>
<evidence type="ECO:0000256" key="3">
    <source>
        <dbReference type="ARBA" id="ARBA00022630"/>
    </source>
</evidence>
<dbReference type="Pfam" id="PF13450">
    <property type="entry name" value="NAD_binding_8"/>
    <property type="match status" value="1"/>
</dbReference>
<keyword evidence="4" id="KW-0274">FAD</keyword>
<evidence type="ECO:0000256" key="1">
    <source>
        <dbReference type="ARBA" id="ARBA00001974"/>
    </source>
</evidence>
<comment type="caution">
    <text evidence="7">The sequence shown here is derived from an EMBL/GenBank/DDBJ whole genome shotgun (WGS) entry which is preliminary data.</text>
</comment>
<dbReference type="SUPFAM" id="SSF54373">
    <property type="entry name" value="FAD-linked reductases, C-terminal domain"/>
    <property type="match status" value="1"/>
</dbReference>
<name>A0A4V2SF95_9BACE</name>